<feature type="binding site" evidence="8">
    <location>
        <begin position="28"/>
        <end position="33"/>
    </location>
    <ligand>
        <name>ATP</name>
        <dbReference type="ChEBI" id="CHEBI:30616"/>
    </ligand>
</feature>
<dbReference type="Gene3D" id="1.20.59.20">
    <property type="match status" value="1"/>
</dbReference>
<dbReference type="NCBIfam" id="TIGR02432">
    <property type="entry name" value="lysidine_TilS_N"/>
    <property type="match status" value="1"/>
</dbReference>
<dbReference type="PANTHER" id="PTHR43033">
    <property type="entry name" value="TRNA(ILE)-LYSIDINE SYNTHASE-RELATED"/>
    <property type="match status" value="1"/>
</dbReference>
<dbReference type="NCBIfam" id="TIGR02433">
    <property type="entry name" value="lysidine_TilS_C"/>
    <property type="match status" value="1"/>
</dbReference>
<dbReference type="InterPro" id="IPR012796">
    <property type="entry name" value="Lysidine-tRNA-synth_C"/>
</dbReference>
<comment type="domain">
    <text evidence="8">The N-terminal region contains the highly conserved SGGXDS motif, predicted to be a P-loop motif involved in ATP binding.</text>
</comment>
<evidence type="ECO:0000256" key="7">
    <source>
        <dbReference type="ARBA" id="ARBA00048539"/>
    </source>
</evidence>
<keyword evidence="6 8" id="KW-0067">ATP-binding</keyword>
<evidence type="ECO:0000256" key="4">
    <source>
        <dbReference type="ARBA" id="ARBA00022694"/>
    </source>
</evidence>
<accession>A0ABW9G865</accession>
<keyword evidence="11" id="KW-1185">Reference proteome</keyword>
<keyword evidence="3 8" id="KW-0436">Ligase</keyword>
<dbReference type="InterPro" id="IPR015262">
    <property type="entry name" value="tRNA_Ile_lys_synt_subst-bd"/>
</dbReference>
<dbReference type="Pfam" id="PF09179">
    <property type="entry name" value="TilS"/>
    <property type="match status" value="1"/>
</dbReference>
<dbReference type="Gene3D" id="3.40.50.620">
    <property type="entry name" value="HUPs"/>
    <property type="match status" value="1"/>
</dbReference>
<evidence type="ECO:0000256" key="1">
    <source>
        <dbReference type="ARBA" id="ARBA00004496"/>
    </source>
</evidence>
<dbReference type="RefSeq" id="WP_408624114.1">
    <property type="nucleotide sequence ID" value="NZ_JBEQCT010000005.1"/>
</dbReference>
<evidence type="ECO:0000256" key="8">
    <source>
        <dbReference type="HAMAP-Rule" id="MF_01161"/>
    </source>
</evidence>
<evidence type="ECO:0000256" key="3">
    <source>
        <dbReference type="ARBA" id="ARBA00022598"/>
    </source>
</evidence>
<dbReference type="EC" id="6.3.4.19" evidence="8"/>
<gene>
    <name evidence="8 10" type="primary">tilS</name>
    <name evidence="10" type="ORF">ABUE30_12500</name>
</gene>
<dbReference type="InterPro" id="IPR012795">
    <property type="entry name" value="tRNA_Ile_lys_synt_N"/>
</dbReference>
<dbReference type="Proteomes" id="UP001629953">
    <property type="component" value="Unassembled WGS sequence"/>
</dbReference>
<comment type="catalytic activity">
    <reaction evidence="7 8">
        <text>cytidine(34) in tRNA(Ile2) + L-lysine + ATP = lysidine(34) in tRNA(Ile2) + AMP + diphosphate + H(+)</text>
        <dbReference type="Rhea" id="RHEA:43744"/>
        <dbReference type="Rhea" id="RHEA-COMP:10625"/>
        <dbReference type="Rhea" id="RHEA-COMP:10670"/>
        <dbReference type="ChEBI" id="CHEBI:15378"/>
        <dbReference type="ChEBI" id="CHEBI:30616"/>
        <dbReference type="ChEBI" id="CHEBI:32551"/>
        <dbReference type="ChEBI" id="CHEBI:33019"/>
        <dbReference type="ChEBI" id="CHEBI:82748"/>
        <dbReference type="ChEBI" id="CHEBI:83665"/>
        <dbReference type="ChEBI" id="CHEBI:456215"/>
        <dbReference type="EC" id="6.3.4.19"/>
    </reaction>
</comment>
<evidence type="ECO:0000256" key="5">
    <source>
        <dbReference type="ARBA" id="ARBA00022741"/>
    </source>
</evidence>
<dbReference type="Pfam" id="PF11734">
    <property type="entry name" value="TilS_C"/>
    <property type="match status" value="1"/>
</dbReference>
<dbReference type="SUPFAM" id="SSF52402">
    <property type="entry name" value="Adenine nucleotide alpha hydrolases-like"/>
    <property type="match status" value="1"/>
</dbReference>
<evidence type="ECO:0000313" key="11">
    <source>
        <dbReference type="Proteomes" id="UP001629953"/>
    </source>
</evidence>
<evidence type="ECO:0000256" key="2">
    <source>
        <dbReference type="ARBA" id="ARBA00022490"/>
    </source>
</evidence>
<protein>
    <recommendedName>
        <fullName evidence="8">tRNA(Ile)-lysidine synthase</fullName>
        <ecNumber evidence="8">6.3.4.19</ecNumber>
    </recommendedName>
    <alternativeName>
        <fullName evidence="8">tRNA(Ile)-2-lysyl-cytidine synthase</fullName>
    </alternativeName>
    <alternativeName>
        <fullName evidence="8">tRNA(Ile)-lysidine synthetase</fullName>
    </alternativeName>
</protein>
<dbReference type="Pfam" id="PF01171">
    <property type="entry name" value="ATP_bind_3"/>
    <property type="match status" value="1"/>
</dbReference>
<evidence type="ECO:0000256" key="6">
    <source>
        <dbReference type="ARBA" id="ARBA00022840"/>
    </source>
</evidence>
<evidence type="ECO:0000313" key="10">
    <source>
        <dbReference type="EMBL" id="MFM2485865.1"/>
    </source>
</evidence>
<feature type="domain" description="Lysidine-tRNA(Ile) synthetase C-terminal" evidence="9">
    <location>
        <begin position="359"/>
        <end position="433"/>
    </location>
</feature>
<comment type="subcellular location">
    <subcellularLocation>
        <location evidence="1 8">Cytoplasm</location>
    </subcellularLocation>
</comment>
<organism evidence="10 11">
    <name type="scientific">Celerinatantimonas yamalensis</name>
    <dbReference type="NCBI Taxonomy" id="559956"/>
    <lineage>
        <taxon>Bacteria</taxon>
        <taxon>Pseudomonadati</taxon>
        <taxon>Pseudomonadota</taxon>
        <taxon>Gammaproteobacteria</taxon>
        <taxon>Celerinatantimonadaceae</taxon>
        <taxon>Celerinatantimonas</taxon>
    </lineage>
</organism>
<keyword evidence="5 8" id="KW-0547">Nucleotide-binding</keyword>
<dbReference type="PANTHER" id="PTHR43033:SF1">
    <property type="entry name" value="TRNA(ILE)-LYSIDINE SYNTHASE-RELATED"/>
    <property type="match status" value="1"/>
</dbReference>
<keyword evidence="4 8" id="KW-0819">tRNA processing</keyword>
<dbReference type="CDD" id="cd01992">
    <property type="entry name" value="TilS_N"/>
    <property type="match status" value="1"/>
</dbReference>
<comment type="caution">
    <text evidence="10">The sequence shown here is derived from an EMBL/GenBank/DDBJ whole genome shotgun (WGS) entry which is preliminary data.</text>
</comment>
<dbReference type="InterPro" id="IPR014729">
    <property type="entry name" value="Rossmann-like_a/b/a_fold"/>
</dbReference>
<dbReference type="InterPro" id="IPR012094">
    <property type="entry name" value="tRNA_Ile_lys_synt"/>
</dbReference>
<dbReference type="HAMAP" id="MF_01161">
    <property type="entry name" value="tRNA_Ile_lys_synt"/>
    <property type="match status" value="1"/>
</dbReference>
<dbReference type="SMART" id="SM00977">
    <property type="entry name" value="TilS_C"/>
    <property type="match status" value="1"/>
</dbReference>
<dbReference type="SUPFAM" id="SSF56037">
    <property type="entry name" value="PheT/TilS domain"/>
    <property type="match status" value="1"/>
</dbReference>
<dbReference type="GO" id="GO:0032267">
    <property type="term" value="F:tRNA(Ile)-lysidine synthase activity"/>
    <property type="evidence" value="ECO:0007669"/>
    <property type="project" value="UniProtKB-EC"/>
</dbReference>
<evidence type="ECO:0000259" key="9">
    <source>
        <dbReference type="SMART" id="SM00977"/>
    </source>
</evidence>
<name>A0ABW9G865_9GAMM</name>
<dbReference type="InterPro" id="IPR011063">
    <property type="entry name" value="TilS/TtcA_N"/>
</dbReference>
<reference evidence="10 11" key="1">
    <citation type="journal article" date="2013" name="Int. J. Syst. Evol. Microbiol.">
        <title>Celerinatantimonas yamalensis sp. nov., a cold-adapted diazotrophic bacterium from a cold permafrost brine.</title>
        <authorList>
            <person name="Shcherbakova V."/>
            <person name="Chuvilskaya N."/>
            <person name="Rivkina E."/>
            <person name="Demidov N."/>
            <person name="Uchaeva V."/>
            <person name="Suetin S."/>
            <person name="Suzina N."/>
            <person name="Gilichinsky D."/>
        </authorList>
    </citation>
    <scope>NUCLEOTIDE SEQUENCE [LARGE SCALE GENOMIC DNA]</scope>
    <source>
        <strain evidence="10 11">C7</strain>
    </source>
</reference>
<comment type="function">
    <text evidence="8">Ligates lysine onto the cytidine present at position 34 of the AUA codon-specific tRNA(Ile) that contains the anticodon CAU, in an ATP-dependent manner. Cytidine is converted to lysidine, thus changing the amino acid specificity of the tRNA from methionine to isoleucine.</text>
</comment>
<proteinExistence type="inferred from homology"/>
<sequence>MDILHLKSFLSQLSRYHAADQPLVVALSGGIDSVVLTHLLWRYRQISPTFKLAAVHVHHGLSANADDWLFFCQQLCDQWQIPLFDRHVQVTQGHRLSLEEQARHVRYQVFEQMTGQGYAVVCAHHQDDQAETFLLNLKRGSGCAGLAGMPHCRALGKSTLLRPLLSFSRAQIEAYAERHKLCHIVDESNDDERFDRNYIRHQILPRLNQRWPQFTQQISQSCQWLAQSQQLQGELAEIDLRQYMDAKGRLSEKMSELSSARQVNLLRFWLRQQTGFYPSQYQLQQICQQMQCAPDRAPKIDINEGSLRRFQHFWQWVKPLPSATALIWSYPFAPINLPRMTLSMEAGGQLRSPHINEIVKICFRPDVGTISMRPVGRGGSRTLKKLLQELQIPPWQRDHVPLLFYGEHWVALADQLIDERFIAPETDGRQLNWQFYADTLPSQHDE</sequence>
<dbReference type="EMBL" id="JBEQCT010000005">
    <property type="protein sequence ID" value="MFM2485865.1"/>
    <property type="molecule type" value="Genomic_DNA"/>
</dbReference>
<dbReference type="SUPFAM" id="SSF82829">
    <property type="entry name" value="MesJ substrate recognition domain-like"/>
    <property type="match status" value="1"/>
</dbReference>
<keyword evidence="2 8" id="KW-0963">Cytoplasm</keyword>
<comment type="similarity">
    <text evidence="8">Belongs to the tRNA(Ile)-lysidine synthase family.</text>
</comment>